<organism evidence="2 3">
    <name type="scientific">Daucus carota subsp. sativus</name>
    <name type="common">Carrot</name>
    <dbReference type="NCBI Taxonomy" id="79200"/>
    <lineage>
        <taxon>Eukaryota</taxon>
        <taxon>Viridiplantae</taxon>
        <taxon>Streptophyta</taxon>
        <taxon>Embryophyta</taxon>
        <taxon>Tracheophyta</taxon>
        <taxon>Spermatophyta</taxon>
        <taxon>Magnoliopsida</taxon>
        <taxon>eudicotyledons</taxon>
        <taxon>Gunneridae</taxon>
        <taxon>Pentapetalae</taxon>
        <taxon>asterids</taxon>
        <taxon>campanulids</taxon>
        <taxon>Apiales</taxon>
        <taxon>Apiaceae</taxon>
        <taxon>Apioideae</taxon>
        <taxon>Scandiceae</taxon>
        <taxon>Daucinae</taxon>
        <taxon>Daucus</taxon>
        <taxon>Daucus sect. Daucus</taxon>
    </lineage>
</organism>
<reference evidence="2" key="2">
    <citation type="submission" date="2022-03" db="EMBL/GenBank/DDBJ databases">
        <title>Draft title - Genomic analysis of global carrot germplasm unveils the trajectory of domestication and the origin of high carotenoid orange carrot.</title>
        <authorList>
            <person name="Iorizzo M."/>
            <person name="Ellison S."/>
            <person name="Senalik D."/>
            <person name="Macko-Podgorni A."/>
            <person name="Grzebelus D."/>
            <person name="Bostan H."/>
            <person name="Rolling W."/>
            <person name="Curaba J."/>
            <person name="Simon P."/>
        </authorList>
    </citation>
    <scope>NUCLEOTIDE SEQUENCE</scope>
    <source>
        <tissue evidence="2">Leaf</tissue>
    </source>
</reference>
<dbReference type="Proteomes" id="UP000077755">
    <property type="component" value="Chromosome 7"/>
</dbReference>
<feature type="transmembrane region" description="Helical" evidence="1">
    <location>
        <begin position="88"/>
        <end position="108"/>
    </location>
</feature>
<reference evidence="2" key="1">
    <citation type="journal article" date="2016" name="Nat. Genet.">
        <title>A high-quality carrot genome assembly provides new insights into carotenoid accumulation and asterid genome evolution.</title>
        <authorList>
            <person name="Iorizzo M."/>
            <person name="Ellison S."/>
            <person name="Senalik D."/>
            <person name="Zeng P."/>
            <person name="Satapoomin P."/>
            <person name="Huang J."/>
            <person name="Bowman M."/>
            <person name="Iovene M."/>
            <person name="Sanseverino W."/>
            <person name="Cavagnaro P."/>
            <person name="Yildiz M."/>
            <person name="Macko-Podgorni A."/>
            <person name="Moranska E."/>
            <person name="Grzebelus E."/>
            <person name="Grzebelus D."/>
            <person name="Ashrafi H."/>
            <person name="Zheng Z."/>
            <person name="Cheng S."/>
            <person name="Spooner D."/>
            <person name="Van Deynze A."/>
            <person name="Simon P."/>
        </authorList>
    </citation>
    <scope>NUCLEOTIDE SEQUENCE</scope>
    <source>
        <tissue evidence="2">Leaf</tissue>
    </source>
</reference>
<dbReference type="EMBL" id="CP093349">
    <property type="protein sequence ID" value="WOH09860.1"/>
    <property type="molecule type" value="Genomic_DNA"/>
</dbReference>
<dbReference type="PANTHER" id="PTHR37706">
    <property type="entry name" value="TRANSMEMBRANE PROTEIN"/>
    <property type="match status" value="1"/>
</dbReference>
<name>A0AAF1B892_DAUCS</name>
<accession>A0AAF1B892</accession>
<dbReference type="PANTHER" id="PTHR37706:SF2">
    <property type="entry name" value="TRANSMEMBRANE PROTEIN"/>
    <property type="match status" value="1"/>
</dbReference>
<keyword evidence="1" id="KW-0812">Transmembrane</keyword>
<evidence type="ECO:0000313" key="3">
    <source>
        <dbReference type="Proteomes" id="UP000077755"/>
    </source>
</evidence>
<evidence type="ECO:0000256" key="1">
    <source>
        <dbReference type="SAM" id="Phobius"/>
    </source>
</evidence>
<keyword evidence="3" id="KW-1185">Reference proteome</keyword>
<keyword evidence="1" id="KW-0472">Membrane</keyword>
<evidence type="ECO:0000313" key="2">
    <source>
        <dbReference type="EMBL" id="WOH09860.1"/>
    </source>
</evidence>
<sequence>MKQDIEPTIIGMILFSTRNHFLVLNYRNSSIYFSTTILKVHIGKGKDLGLYSYNAVHICLHYKLVRLPLTFIICIIGVPMTLSRFKDVAQVFVGVLFWMAVFFWASAWDGRDKPDKGSRFRR</sequence>
<dbReference type="AlphaFoldDB" id="A0AAF1B892"/>
<proteinExistence type="predicted"/>
<protein>
    <submittedName>
        <fullName evidence="2">Uncharacterized protein</fullName>
    </submittedName>
</protein>
<feature type="transmembrane region" description="Helical" evidence="1">
    <location>
        <begin position="64"/>
        <end position="82"/>
    </location>
</feature>
<gene>
    <name evidence="2" type="ORF">DCAR_0729320</name>
</gene>
<keyword evidence="1" id="KW-1133">Transmembrane helix</keyword>